<name>D3BND1_HETP5</name>
<organism evidence="2 3">
    <name type="scientific">Heterostelium pallidum (strain ATCC 26659 / Pp 5 / PN500)</name>
    <name type="common">Cellular slime mold</name>
    <name type="synonym">Polysphondylium pallidum</name>
    <dbReference type="NCBI Taxonomy" id="670386"/>
    <lineage>
        <taxon>Eukaryota</taxon>
        <taxon>Amoebozoa</taxon>
        <taxon>Evosea</taxon>
        <taxon>Eumycetozoa</taxon>
        <taxon>Dictyostelia</taxon>
        <taxon>Acytosteliales</taxon>
        <taxon>Acytosteliaceae</taxon>
        <taxon>Heterostelium</taxon>
    </lineage>
</organism>
<dbReference type="InParanoid" id="D3BND1"/>
<evidence type="ECO:0000256" key="1">
    <source>
        <dbReference type="SAM" id="MobiDB-lite"/>
    </source>
</evidence>
<keyword evidence="3" id="KW-1185">Reference proteome</keyword>
<feature type="region of interest" description="Disordered" evidence="1">
    <location>
        <begin position="1"/>
        <end position="33"/>
    </location>
</feature>
<proteinExistence type="predicted"/>
<reference evidence="2 3" key="1">
    <citation type="journal article" date="2011" name="Genome Res.">
        <title>Phylogeny-wide analysis of social amoeba genomes highlights ancient origins for complex intercellular communication.</title>
        <authorList>
            <person name="Heidel A.J."/>
            <person name="Lawal H.M."/>
            <person name="Felder M."/>
            <person name="Schilde C."/>
            <person name="Helps N.R."/>
            <person name="Tunggal B."/>
            <person name="Rivero F."/>
            <person name="John U."/>
            <person name="Schleicher M."/>
            <person name="Eichinger L."/>
            <person name="Platzer M."/>
            <person name="Noegel A.A."/>
            <person name="Schaap P."/>
            <person name="Gloeckner G."/>
        </authorList>
    </citation>
    <scope>NUCLEOTIDE SEQUENCE [LARGE SCALE GENOMIC DNA]</scope>
    <source>
        <strain evidence="3">ATCC 26659 / Pp 5 / PN500</strain>
    </source>
</reference>
<evidence type="ECO:0000313" key="3">
    <source>
        <dbReference type="Proteomes" id="UP000001396"/>
    </source>
</evidence>
<evidence type="ECO:0000313" key="2">
    <source>
        <dbReference type="EMBL" id="EFA76791.1"/>
    </source>
</evidence>
<gene>
    <name evidence="2" type="ORF">PPL_09542</name>
</gene>
<dbReference type="Proteomes" id="UP000001396">
    <property type="component" value="Unassembled WGS sequence"/>
</dbReference>
<accession>D3BND1</accession>
<sequence>MSLAMAAKPKTKTEEEADLLSPSSPLPTSTPLEKSSVVLEGPMYEPFNVITIENISSQDTDPYEKIKSTYYRYGITAGRQIYERFGKHLTVEQNKEICWMLGQNNLAQTLA</sequence>
<comment type="caution">
    <text evidence="2">The sequence shown here is derived from an EMBL/GenBank/DDBJ whole genome shotgun (WGS) entry which is preliminary data.</text>
</comment>
<dbReference type="AlphaFoldDB" id="D3BND1"/>
<dbReference type="EMBL" id="ADBJ01000044">
    <property type="protein sequence ID" value="EFA76791.1"/>
    <property type="molecule type" value="Genomic_DNA"/>
</dbReference>
<feature type="compositionally biased region" description="Low complexity" evidence="1">
    <location>
        <begin position="19"/>
        <end position="32"/>
    </location>
</feature>
<dbReference type="RefSeq" id="XP_020428923.1">
    <property type="nucleotide sequence ID" value="XM_020580336.1"/>
</dbReference>
<dbReference type="GeneID" id="31365017"/>
<protein>
    <submittedName>
        <fullName evidence="2">Uncharacterized protein</fullName>
    </submittedName>
</protein>